<dbReference type="GO" id="GO:0005524">
    <property type="term" value="F:ATP binding"/>
    <property type="evidence" value="ECO:0007669"/>
    <property type="project" value="UniProtKB-KW"/>
</dbReference>
<dbReference type="Gene3D" id="3.30.565.10">
    <property type="entry name" value="Histidine kinase-like ATPase, C-terminal domain"/>
    <property type="match status" value="1"/>
</dbReference>
<dbReference type="PANTHER" id="PTHR44936:SF9">
    <property type="entry name" value="SENSOR PROTEIN CREC"/>
    <property type="match status" value="1"/>
</dbReference>
<dbReference type="PROSITE" id="PS50885">
    <property type="entry name" value="HAMP"/>
    <property type="match status" value="1"/>
</dbReference>
<evidence type="ECO:0000259" key="15">
    <source>
        <dbReference type="PROSITE" id="PS50885"/>
    </source>
</evidence>
<keyword evidence="10 13" id="KW-1133">Transmembrane helix</keyword>
<dbReference type="KEGG" id="nah:F5544_40075"/>
<feature type="region of interest" description="Disordered" evidence="12">
    <location>
        <begin position="660"/>
        <end position="699"/>
    </location>
</feature>
<dbReference type="GO" id="GO:0004673">
    <property type="term" value="F:protein histidine kinase activity"/>
    <property type="evidence" value="ECO:0007669"/>
    <property type="project" value="UniProtKB-EC"/>
</dbReference>
<name>A0A6G9YRP3_9NOCA</name>
<dbReference type="AlphaFoldDB" id="A0A6G9YRP3"/>
<evidence type="ECO:0000256" key="6">
    <source>
        <dbReference type="ARBA" id="ARBA00022692"/>
    </source>
</evidence>
<evidence type="ECO:0000313" key="16">
    <source>
        <dbReference type="EMBL" id="QIS15831.1"/>
    </source>
</evidence>
<dbReference type="GO" id="GO:0000160">
    <property type="term" value="P:phosphorelay signal transduction system"/>
    <property type="evidence" value="ECO:0007669"/>
    <property type="project" value="UniProtKB-KW"/>
</dbReference>
<keyword evidence="13" id="KW-0472">Membrane</keyword>
<evidence type="ECO:0000259" key="14">
    <source>
        <dbReference type="PROSITE" id="PS50109"/>
    </source>
</evidence>
<feature type="compositionally biased region" description="Polar residues" evidence="12">
    <location>
        <begin position="879"/>
        <end position="894"/>
    </location>
</feature>
<dbReference type="CDD" id="cd06225">
    <property type="entry name" value="HAMP"/>
    <property type="match status" value="1"/>
</dbReference>
<dbReference type="PROSITE" id="PS50109">
    <property type="entry name" value="HIS_KIN"/>
    <property type="match status" value="1"/>
</dbReference>
<dbReference type="PANTHER" id="PTHR44936">
    <property type="entry name" value="SENSOR PROTEIN CREC"/>
    <property type="match status" value="1"/>
</dbReference>
<evidence type="ECO:0000256" key="3">
    <source>
        <dbReference type="ARBA" id="ARBA00012438"/>
    </source>
</evidence>
<keyword evidence="7" id="KW-0547">Nucleotide-binding</keyword>
<dbReference type="Gene3D" id="6.10.340.10">
    <property type="match status" value="1"/>
</dbReference>
<gene>
    <name evidence="16" type="ORF">F5544_40075</name>
</gene>
<dbReference type="EC" id="2.7.13.3" evidence="3"/>
<evidence type="ECO:0000256" key="10">
    <source>
        <dbReference type="ARBA" id="ARBA00022989"/>
    </source>
</evidence>
<evidence type="ECO:0000256" key="12">
    <source>
        <dbReference type="SAM" id="MobiDB-lite"/>
    </source>
</evidence>
<dbReference type="SUPFAM" id="SSF55874">
    <property type="entry name" value="ATPase domain of HSP90 chaperone/DNA topoisomerase II/histidine kinase"/>
    <property type="match status" value="1"/>
</dbReference>
<dbReference type="SMART" id="SM00387">
    <property type="entry name" value="HATPase_c"/>
    <property type="match status" value="1"/>
</dbReference>
<accession>A0A6G9YRP3</accession>
<dbReference type="Proteomes" id="UP000503540">
    <property type="component" value="Chromosome"/>
</dbReference>
<organism evidence="16 17">
    <name type="scientific">Nocardia arthritidis</name>
    <dbReference type="NCBI Taxonomy" id="228602"/>
    <lineage>
        <taxon>Bacteria</taxon>
        <taxon>Bacillati</taxon>
        <taxon>Actinomycetota</taxon>
        <taxon>Actinomycetes</taxon>
        <taxon>Mycobacteriales</taxon>
        <taxon>Nocardiaceae</taxon>
        <taxon>Nocardia</taxon>
    </lineage>
</organism>
<dbReference type="InterPro" id="IPR005467">
    <property type="entry name" value="His_kinase_dom"/>
</dbReference>
<evidence type="ECO:0000256" key="2">
    <source>
        <dbReference type="ARBA" id="ARBA00004370"/>
    </source>
</evidence>
<protein>
    <recommendedName>
        <fullName evidence="3">histidine kinase</fullName>
        <ecNumber evidence="3">2.7.13.3</ecNumber>
    </recommendedName>
</protein>
<keyword evidence="8" id="KW-0418">Kinase</keyword>
<feature type="region of interest" description="Disordered" evidence="12">
    <location>
        <begin position="1"/>
        <end position="25"/>
    </location>
</feature>
<feature type="domain" description="Histidine kinase" evidence="14">
    <location>
        <begin position="554"/>
        <end position="664"/>
    </location>
</feature>
<feature type="region of interest" description="Disordered" evidence="12">
    <location>
        <begin position="933"/>
        <end position="966"/>
    </location>
</feature>
<dbReference type="Pfam" id="PF02518">
    <property type="entry name" value="HATPase_c"/>
    <property type="match status" value="1"/>
</dbReference>
<keyword evidence="11" id="KW-0902">Two-component regulatory system</keyword>
<reference evidence="16 17" key="1">
    <citation type="journal article" date="2019" name="ACS Chem. Biol.">
        <title>Identification and Mobilization of a Cryptic Antibiotic Biosynthesis Gene Locus from a Human-Pathogenic Nocardia Isolate.</title>
        <authorList>
            <person name="Herisse M."/>
            <person name="Ishida K."/>
            <person name="Porter J.L."/>
            <person name="Howden B."/>
            <person name="Hertweck C."/>
            <person name="Stinear T.P."/>
            <person name="Pidot S.J."/>
        </authorList>
    </citation>
    <scope>NUCLEOTIDE SEQUENCE [LARGE SCALE GENOMIC DNA]</scope>
    <source>
        <strain evidence="16 17">AUSMDU00012717</strain>
    </source>
</reference>
<evidence type="ECO:0000256" key="5">
    <source>
        <dbReference type="ARBA" id="ARBA00022679"/>
    </source>
</evidence>
<feature type="transmembrane region" description="Helical" evidence="13">
    <location>
        <begin position="72"/>
        <end position="91"/>
    </location>
</feature>
<keyword evidence="6 13" id="KW-0812">Transmembrane</keyword>
<dbReference type="InterPro" id="IPR036890">
    <property type="entry name" value="HATPase_C_sf"/>
</dbReference>
<keyword evidence="17" id="KW-1185">Reference proteome</keyword>
<dbReference type="SMART" id="SM00304">
    <property type="entry name" value="HAMP"/>
    <property type="match status" value="1"/>
</dbReference>
<feature type="compositionally biased region" description="Low complexity" evidence="12">
    <location>
        <begin position="756"/>
        <end position="774"/>
    </location>
</feature>
<feature type="transmembrane region" description="Helical" evidence="13">
    <location>
        <begin position="351"/>
        <end position="373"/>
    </location>
</feature>
<dbReference type="Pfam" id="PF00672">
    <property type="entry name" value="HAMP"/>
    <property type="match status" value="1"/>
</dbReference>
<dbReference type="InterPro" id="IPR003594">
    <property type="entry name" value="HATPase_dom"/>
</dbReference>
<evidence type="ECO:0000256" key="8">
    <source>
        <dbReference type="ARBA" id="ARBA00022777"/>
    </source>
</evidence>
<feature type="domain" description="HAMP" evidence="15">
    <location>
        <begin position="370"/>
        <end position="437"/>
    </location>
</feature>
<dbReference type="EMBL" id="CP046172">
    <property type="protein sequence ID" value="QIS15831.1"/>
    <property type="molecule type" value="Genomic_DNA"/>
</dbReference>
<feature type="compositionally biased region" description="Basic and acidic residues" evidence="12">
    <location>
        <begin position="1"/>
        <end position="12"/>
    </location>
</feature>
<evidence type="ECO:0000313" key="17">
    <source>
        <dbReference type="Proteomes" id="UP000503540"/>
    </source>
</evidence>
<evidence type="ECO:0000256" key="7">
    <source>
        <dbReference type="ARBA" id="ARBA00022741"/>
    </source>
</evidence>
<keyword evidence="5" id="KW-0808">Transferase</keyword>
<keyword evidence="4" id="KW-0597">Phosphoprotein</keyword>
<feature type="region of interest" description="Disordered" evidence="12">
    <location>
        <begin position="747"/>
        <end position="894"/>
    </location>
</feature>
<feature type="compositionally biased region" description="Basic and acidic residues" evidence="12">
    <location>
        <begin position="847"/>
        <end position="867"/>
    </location>
</feature>
<proteinExistence type="predicted"/>
<dbReference type="GO" id="GO:0016020">
    <property type="term" value="C:membrane"/>
    <property type="evidence" value="ECO:0007669"/>
    <property type="project" value="UniProtKB-SubCell"/>
</dbReference>
<comment type="subcellular location">
    <subcellularLocation>
        <location evidence="2">Membrane</location>
    </subcellularLocation>
</comment>
<evidence type="ECO:0000256" key="13">
    <source>
        <dbReference type="SAM" id="Phobius"/>
    </source>
</evidence>
<dbReference type="InterPro" id="IPR050980">
    <property type="entry name" value="2C_sensor_his_kinase"/>
</dbReference>
<evidence type="ECO:0000256" key="9">
    <source>
        <dbReference type="ARBA" id="ARBA00022840"/>
    </source>
</evidence>
<evidence type="ECO:0000256" key="1">
    <source>
        <dbReference type="ARBA" id="ARBA00000085"/>
    </source>
</evidence>
<keyword evidence="9" id="KW-0067">ATP-binding</keyword>
<dbReference type="InterPro" id="IPR003660">
    <property type="entry name" value="HAMP_dom"/>
</dbReference>
<evidence type="ECO:0000256" key="11">
    <source>
        <dbReference type="ARBA" id="ARBA00023012"/>
    </source>
</evidence>
<sequence length="999" mass="106813">MARAQIADEHSARYVPSGKKKTSSRFCALNPNMNSGTRTGGSPAKRRRLERMEAAPRSWQLSLYNWSVTRKVGIVLVLPVLLATVFAVLRINTELRTMSQLDAATEQSSIIRPIVKFNTAAEQLAVITTASWGNTADPQTDTALGKFDQSVADLQTAMHNTRLLSKTTEELSAAIATATAMRNNLRTGSVAALGQQADEIAGHTGNAIAYAPNIDDINVQRYFLQLGAIQTARRSMTQVRLLITAPGAGNNPSVRPRVLTTTGAEMTIIGTYAMIKPENAVFAQPLMEAVQARLGIFSQNVGDPTSNPAVLDSLQASSDTYDKTSAQLADQIDKSLANATSTSQNDALREAALVIGMLLAGLALALAVARTLVVPVRRLRRDALEVAHTKLPEELSVVRAGGTTPQIEPVAVRGTDEIGQLARAVDEMHEQALNLAAEQARLRLQIGNMFETLSRRSQSLVEQQLALIEDLEHDEDDTERLQSLFRLDHLATRMRRNGDNLLVLAGTALRRGQLLPVPLSDMLWSAVSQVEDYQRVEIGAVPDGVVAGEPAVDIEHLLAELIDNALRYSPPTTPVAVTVARAVDGGYLIEVTDRGLGMAEDDLRTTNDRLASGGEVTIETARRMGLFVVGRLAKRHNITVGLRRTSTMSQQPGITASVHLPGTLVAPPLDDTDPTGIVPPLSAESARPAPPQLSAAAAQQPRTLVPVPNLPQSGQHDSGAQQREAGLFGLTSAGLPQRKPAIRVAETPEQPAISAPTGSGQFPTGPFGPPTQFTEPVSGSQPIPLVPQSLSGPQSMFDDADPAPTDIWAEIKDDDELPTGRVYREPPTAYRPERSGPIELPTISENRTPEPDSPRHGPDPQRRRLDPAEDTAAPAQEPAATSTRLQPVAGSSPTPIYQRMVSEWLVEPAATQAPADGWTSPADAGWLAAEDASHPTATGRTAGGLPIRKPGAQLVPGGVTQVDEQGIRDPEEIRSNLTRHLSGVRSGRANAQYNDGGLA</sequence>
<evidence type="ECO:0000256" key="4">
    <source>
        <dbReference type="ARBA" id="ARBA00022553"/>
    </source>
</evidence>
<comment type="catalytic activity">
    <reaction evidence="1">
        <text>ATP + protein L-histidine = ADP + protein N-phospho-L-histidine.</text>
        <dbReference type="EC" id="2.7.13.3"/>
    </reaction>
</comment>